<keyword evidence="1" id="KW-1133">Transmembrane helix</keyword>
<feature type="transmembrane region" description="Helical" evidence="1">
    <location>
        <begin position="186"/>
        <end position="205"/>
    </location>
</feature>
<dbReference type="RefSeq" id="WP_398660256.1">
    <property type="nucleotide sequence ID" value="NZ_JBITDC010000017.1"/>
</dbReference>
<dbReference type="PROSITE" id="PS51257">
    <property type="entry name" value="PROKAR_LIPOPROTEIN"/>
    <property type="match status" value="1"/>
</dbReference>
<feature type="transmembrane region" description="Helical" evidence="1">
    <location>
        <begin position="21"/>
        <end position="42"/>
    </location>
</feature>
<sequence>MTGLGKSPDALRVRAERCHRTGAWAWGAVGVACLVGTALTFSGPWAAGNVAARMVAFGPSTGCWALAASLVLRAWGASGRVRTRLLLLGGSAVAGGLYRGTVHVLSAHPPGAGQDERSLLGSVLVTGVTLAVGLGTAGLVVAADAGRGRHVLLRRVLDGVVTAGAVFMTGWVLLRGAGGGWRLGTGMVGVLWTAEVVFLSFLFALRRLVRSDQRTSLWVGIVGLSLMLIGDTLRLWTVGPHSPEAMPCQLVDTCTTAGLLVVAVGPWLPGGASVLDIAQPTLRWGIDGAAAFVPLTVCTVTVLAYVLAPPDHDPVPLFAGGTALLSLWVRQTFLPSENTRNDD</sequence>
<gene>
    <name evidence="2" type="ORF">ACIA8P_35245</name>
</gene>
<feature type="transmembrane region" description="Helical" evidence="1">
    <location>
        <begin position="85"/>
        <end position="107"/>
    </location>
</feature>
<keyword evidence="1" id="KW-0472">Membrane</keyword>
<feature type="transmembrane region" description="Helical" evidence="1">
    <location>
        <begin position="155"/>
        <end position="174"/>
    </location>
</feature>
<name>A0ABW7YD38_STRCE</name>
<keyword evidence="1" id="KW-0812">Transmembrane</keyword>
<accession>A0ABW7YD38</accession>
<feature type="transmembrane region" description="Helical" evidence="1">
    <location>
        <begin position="119"/>
        <end position="143"/>
    </location>
</feature>
<organism evidence="2 3">
    <name type="scientific">Streptomyces cellulosae</name>
    <dbReference type="NCBI Taxonomy" id="1968"/>
    <lineage>
        <taxon>Bacteria</taxon>
        <taxon>Bacillati</taxon>
        <taxon>Actinomycetota</taxon>
        <taxon>Actinomycetes</taxon>
        <taxon>Kitasatosporales</taxon>
        <taxon>Streptomycetaceae</taxon>
        <taxon>Streptomyces</taxon>
    </lineage>
</organism>
<evidence type="ECO:0000313" key="2">
    <source>
        <dbReference type="EMBL" id="MFI5679828.1"/>
    </source>
</evidence>
<evidence type="ECO:0008006" key="4">
    <source>
        <dbReference type="Google" id="ProtNLM"/>
    </source>
</evidence>
<reference evidence="2 3" key="1">
    <citation type="submission" date="2024-10" db="EMBL/GenBank/DDBJ databases">
        <title>The Natural Products Discovery Center: Release of the First 8490 Sequenced Strains for Exploring Actinobacteria Biosynthetic Diversity.</title>
        <authorList>
            <person name="Kalkreuter E."/>
            <person name="Kautsar S.A."/>
            <person name="Yang D."/>
            <person name="Bader C.D."/>
            <person name="Teijaro C.N."/>
            <person name="Fluegel L."/>
            <person name="Davis C.M."/>
            <person name="Simpson J.R."/>
            <person name="Lauterbach L."/>
            <person name="Steele A.D."/>
            <person name="Gui C."/>
            <person name="Meng S."/>
            <person name="Li G."/>
            <person name="Viehrig K."/>
            <person name="Ye F."/>
            <person name="Su P."/>
            <person name="Kiefer A.F."/>
            <person name="Nichols A."/>
            <person name="Cepeda A.J."/>
            <person name="Yan W."/>
            <person name="Fan B."/>
            <person name="Jiang Y."/>
            <person name="Adhikari A."/>
            <person name="Zheng C.-J."/>
            <person name="Schuster L."/>
            <person name="Cowan T.M."/>
            <person name="Smanski M.J."/>
            <person name="Chevrette M.G."/>
            <person name="De Carvalho L.P.S."/>
            <person name="Shen B."/>
        </authorList>
    </citation>
    <scope>NUCLEOTIDE SEQUENCE [LARGE SCALE GENOMIC DNA]</scope>
    <source>
        <strain evidence="2 3">NPDC051599</strain>
    </source>
</reference>
<feature type="transmembrane region" description="Helical" evidence="1">
    <location>
        <begin position="217"/>
        <end position="237"/>
    </location>
</feature>
<protein>
    <recommendedName>
        <fullName evidence="4">Integral membrane protein</fullName>
    </recommendedName>
</protein>
<dbReference type="Proteomes" id="UP001612415">
    <property type="component" value="Unassembled WGS sequence"/>
</dbReference>
<proteinExistence type="predicted"/>
<feature type="transmembrane region" description="Helical" evidence="1">
    <location>
        <begin position="257"/>
        <end position="277"/>
    </location>
</feature>
<evidence type="ECO:0000256" key="1">
    <source>
        <dbReference type="SAM" id="Phobius"/>
    </source>
</evidence>
<feature type="transmembrane region" description="Helical" evidence="1">
    <location>
        <begin position="289"/>
        <end position="308"/>
    </location>
</feature>
<dbReference type="EMBL" id="JBITDC010000017">
    <property type="protein sequence ID" value="MFI5679828.1"/>
    <property type="molecule type" value="Genomic_DNA"/>
</dbReference>
<keyword evidence="3" id="KW-1185">Reference proteome</keyword>
<evidence type="ECO:0000313" key="3">
    <source>
        <dbReference type="Proteomes" id="UP001612415"/>
    </source>
</evidence>
<comment type="caution">
    <text evidence="2">The sequence shown here is derived from an EMBL/GenBank/DDBJ whole genome shotgun (WGS) entry which is preliminary data.</text>
</comment>
<feature type="transmembrane region" description="Helical" evidence="1">
    <location>
        <begin position="54"/>
        <end position="73"/>
    </location>
</feature>